<name>A0A1M7YIJ0_9BACT</name>
<keyword evidence="1" id="KW-0472">Membrane</keyword>
<reference evidence="2 3" key="1">
    <citation type="submission" date="2016-12" db="EMBL/GenBank/DDBJ databases">
        <authorList>
            <person name="Song W.-J."/>
            <person name="Kurnit D.M."/>
        </authorList>
    </citation>
    <scope>NUCLEOTIDE SEQUENCE [LARGE SCALE GENOMIC DNA]</scope>
    <source>
        <strain evidence="2 3">DSM 18488</strain>
    </source>
</reference>
<feature type="transmembrane region" description="Helical" evidence="1">
    <location>
        <begin position="56"/>
        <end position="76"/>
    </location>
</feature>
<dbReference type="Proteomes" id="UP000184603">
    <property type="component" value="Unassembled WGS sequence"/>
</dbReference>
<evidence type="ECO:0000313" key="2">
    <source>
        <dbReference type="EMBL" id="SHO52421.1"/>
    </source>
</evidence>
<dbReference type="AlphaFoldDB" id="A0A1M7YIJ0"/>
<evidence type="ECO:0000313" key="3">
    <source>
        <dbReference type="Proteomes" id="UP000184603"/>
    </source>
</evidence>
<accession>A0A1M7YIJ0</accession>
<gene>
    <name evidence="2" type="ORF">SAMN02745220_04561</name>
</gene>
<dbReference type="EMBL" id="FRFE01000035">
    <property type="protein sequence ID" value="SHO52421.1"/>
    <property type="molecule type" value="Genomic_DNA"/>
</dbReference>
<organism evidence="2 3">
    <name type="scientific">Desulfopila aestuarii DSM 18488</name>
    <dbReference type="NCBI Taxonomy" id="1121416"/>
    <lineage>
        <taxon>Bacteria</taxon>
        <taxon>Pseudomonadati</taxon>
        <taxon>Thermodesulfobacteriota</taxon>
        <taxon>Desulfobulbia</taxon>
        <taxon>Desulfobulbales</taxon>
        <taxon>Desulfocapsaceae</taxon>
        <taxon>Desulfopila</taxon>
    </lineage>
</organism>
<evidence type="ECO:0000256" key="1">
    <source>
        <dbReference type="SAM" id="Phobius"/>
    </source>
</evidence>
<keyword evidence="1" id="KW-1133">Transmembrane helix</keyword>
<proteinExistence type="predicted"/>
<protein>
    <submittedName>
        <fullName evidence="2">Uncharacterized protein</fullName>
    </submittedName>
</protein>
<keyword evidence="3" id="KW-1185">Reference proteome</keyword>
<sequence length="81" mass="9623">MRRCRYLITDEILKICELPLRPVFYQFAVLQIDNTSGVISPVFKTFQVFKENRQHFLRVAITNSSSHIIIFFFCYLGDAFR</sequence>
<keyword evidence="1" id="KW-0812">Transmembrane</keyword>